<dbReference type="GO" id="GO:0006310">
    <property type="term" value="P:DNA recombination"/>
    <property type="evidence" value="ECO:0007669"/>
    <property type="project" value="InterPro"/>
</dbReference>
<keyword evidence="4" id="KW-0378">Hydrolase</keyword>
<dbReference type="GO" id="GO:0003677">
    <property type="term" value="F:DNA binding"/>
    <property type="evidence" value="ECO:0007669"/>
    <property type="project" value="UniProtKB-KW"/>
</dbReference>
<keyword evidence="6" id="KW-0067">ATP-binding</keyword>
<name>A0A0B7IBC1_9FLAO</name>
<dbReference type="GO" id="GO:0005737">
    <property type="term" value="C:cytoplasm"/>
    <property type="evidence" value="ECO:0007669"/>
    <property type="project" value="TreeGrafter"/>
</dbReference>
<dbReference type="PROSITE" id="PS51192">
    <property type="entry name" value="HELICASE_ATP_BIND_1"/>
    <property type="match status" value="1"/>
</dbReference>
<dbReference type="GO" id="GO:0016787">
    <property type="term" value="F:hydrolase activity"/>
    <property type="evidence" value="ECO:0007669"/>
    <property type="project" value="UniProtKB-KW"/>
</dbReference>
<feature type="domain" description="Helicase ATP-binding" evidence="13">
    <location>
        <begin position="26"/>
        <end position="194"/>
    </location>
</feature>
<dbReference type="CDD" id="cd17920">
    <property type="entry name" value="DEXHc_RecQ"/>
    <property type="match status" value="1"/>
</dbReference>
<gene>
    <name evidence="15" type="ORF">CCAND38_750009</name>
</gene>
<evidence type="ECO:0000256" key="10">
    <source>
        <dbReference type="ARBA" id="ARBA00034808"/>
    </source>
</evidence>
<dbReference type="GO" id="GO:0043590">
    <property type="term" value="C:bacterial nucleoid"/>
    <property type="evidence" value="ECO:0007669"/>
    <property type="project" value="TreeGrafter"/>
</dbReference>
<comment type="catalytic activity">
    <reaction evidence="9">
        <text>Couples ATP hydrolysis with the unwinding of duplex DNA by translocating in the 3'-5' direction.</text>
        <dbReference type="EC" id="5.6.2.4"/>
    </reaction>
</comment>
<dbReference type="InterPro" id="IPR036388">
    <property type="entry name" value="WH-like_DNA-bd_sf"/>
</dbReference>
<keyword evidence="7" id="KW-0238">DNA-binding</keyword>
<keyword evidence="2" id="KW-0479">Metal-binding</keyword>
<proteinExistence type="inferred from homology"/>
<evidence type="ECO:0000256" key="9">
    <source>
        <dbReference type="ARBA" id="ARBA00034617"/>
    </source>
</evidence>
<dbReference type="RefSeq" id="WP_042345144.1">
    <property type="nucleotide sequence ID" value="NZ_CDOI01000190.1"/>
</dbReference>
<sequence>MDASVFHILKKHWGYDSFRHPQDAIIESVLQGNDVLALMPTGGGKSITFQVPALVNEGICLVVSPLIALISDQVENLKNRGIRAISLAGSMVQDDLERLLNNAVLGDYKFLYLSPERLQQETVRYFIKLMKINLIAIDEAHCVSHWGKDFRPAYLECKWLKENFSQVPILALTASATPNVQQDILQQLGIPKAEIIATSLKRPNIAYITHKTDNKWLQLERVLKKNTGTSIVYIRSRNGTVRMAEYLQDIGISATFFHGGLSSEEKNKKLSMWLMDDVQVMVATNAFGMGIDKPDVRTVIHWEIPPTLEDYFQEAGRAGRDGQKSLALLLFNDLDIETTKKQFISNLVTSEDLKLLYVKLNSYFLIAYGEGVGITRSFQLADFCKKYNLQIQKTYNGLQLLDRLSVISLSQNFQKKATIFFVASNYEIIQYLQHKQMFKDIVFYLLRNYPGIHTQAISVRIEKIANKIHKDTENIRQQLSVLQEDGIITYQDDTSDIEITFNMPREDNRTIAFVAKNIKEYNQTKINLQKSVFEYIINNGECKSVQLLRYFGEKDTATCGICSVCKTQNNQKSIDYKQVEEQIIKILHQGSRNLNDLLLLLPFEEKEIQKVLFSMLDMNKIRFNDYNQYALRQ</sequence>
<protein>
    <recommendedName>
        <fullName evidence="11">ATP-dependent DNA helicase RecQ</fullName>
        <ecNumber evidence="10">5.6.2.4</ecNumber>
    </recommendedName>
    <alternativeName>
        <fullName evidence="12">DNA 3'-5' helicase RecQ</fullName>
    </alternativeName>
</protein>
<evidence type="ECO:0000256" key="5">
    <source>
        <dbReference type="ARBA" id="ARBA00022806"/>
    </source>
</evidence>
<dbReference type="InterPro" id="IPR004589">
    <property type="entry name" value="DNA_helicase_ATP-dep_RecQ"/>
</dbReference>
<keyword evidence="5 15" id="KW-0347">Helicase</keyword>
<dbReference type="Pfam" id="PF00271">
    <property type="entry name" value="Helicase_C"/>
    <property type="match status" value="1"/>
</dbReference>
<dbReference type="GO" id="GO:0030894">
    <property type="term" value="C:replisome"/>
    <property type="evidence" value="ECO:0007669"/>
    <property type="project" value="TreeGrafter"/>
</dbReference>
<dbReference type="AlphaFoldDB" id="A0A0B7IBC1"/>
<dbReference type="InterPro" id="IPR014001">
    <property type="entry name" value="Helicase_ATP-bd"/>
</dbReference>
<dbReference type="NCBIfam" id="TIGR00614">
    <property type="entry name" value="recQ_fam"/>
    <property type="match status" value="1"/>
</dbReference>
<evidence type="ECO:0000313" key="15">
    <source>
        <dbReference type="EMBL" id="CEN49065.1"/>
    </source>
</evidence>
<evidence type="ECO:0000256" key="6">
    <source>
        <dbReference type="ARBA" id="ARBA00022840"/>
    </source>
</evidence>
<dbReference type="GO" id="GO:0005524">
    <property type="term" value="F:ATP binding"/>
    <property type="evidence" value="ECO:0007669"/>
    <property type="project" value="UniProtKB-KW"/>
</dbReference>
<dbReference type="Pfam" id="PF00270">
    <property type="entry name" value="DEAD"/>
    <property type="match status" value="1"/>
</dbReference>
<dbReference type="EMBL" id="CDOI01000190">
    <property type="protein sequence ID" value="CEN49065.1"/>
    <property type="molecule type" value="Genomic_DNA"/>
</dbReference>
<dbReference type="InterPro" id="IPR027417">
    <property type="entry name" value="P-loop_NTPase"/>
</dbReference>
<dbReference type="SMART" id="SM00487">
    <property type="entry name" value="DEXDc"/>
    <property type="match status" value="1"/>
</dbReference>
<dbReference type="Proteomes" id="UP000045051">
    <property type="component" value="Unassembled WGS sequence"/>
</dbReference>
<evidence type="ECO:0000256" key="11">
    <source>
        <dbReference type="ARBA" id="ARBA00044535"/>
    </source>
</evidence>
<dbReference type="PROSITE" id="PS51194">
    <property type="entry name" value="HELICASE_CTER"/>
    <property type="match status" value="1"/>
</dbReference>
<keyword evidence="16" id="KW-1185">Reference proteome</keyword>
<evidence type="ECO:0000259" key="14">
    <source>
        <dbReference type="PROSITE" id="PS51194"/>
    </source>
</evidence>
<evidence type="ECO:0000256" key="12">
    <source>
        <dbReference type="ARBA" id="ARBA00044550"/>
    </source>
</evidence>
<evidence type="ECO:0000256" key="3">
    <source>
        <dbReference type="ARBA" id="ARBA00022741"/>
    </source>
</evidence>
<dbReference type="Pfam" id="PF16124">
    <property type="entry name" value="RecQ_Zn_bind"/>
    <property type="match status" value="1"/>
</dbReference>
<dbReference type="PANTHER" id="PTHR13710:SF105">
    <property type="entry name" value="ATP-DEPENDENT DNA HELICASE Q1"/>
    <property type="match status" value="1"/>
</dbReference>
<organism evidence="15 16">
    <name type="scientific">Capnocytophaga canis</name>
    <dbReference type="NCBI Taxonomy" id="1848903"/>
    <lineage>
        <taxon>Bacteria</taxon>
        <taxon>Pseudomonadati</taxon>
        <taxon>Bacteroidota</taxon>
        <taxon>Flavobacteriia</taxon>
        <taxon>Flavobacteriales</taxon>
        <taxon>Flavobacteriaceae</taxon>
        <taxon>Capnocytophaga</taxon>
    </lineage>
</organism>
<dbReference type="GO" id="GO:0046872">
    <property type="term" value="F:metal ion binding"/>
    <property type="evidence" value="ECO:0007669"/>
    <property type="project" value="UniProtKB-KW"/>
</dbReference>
<dbReference type="EC" id="5.6.2.4" evidence="10"/>
<dbReference type="PANTHER" id="PTHR13710">
    <property type="entry name" value="DNA HELICASE RECQ FAMILY MEMBER"/>
    <property type="match status" value="1"/>
</dbReference>
<evidence type="ECO:0000313" key="16">
    <source>
        <dbReference type="Proteomes" id="UP000045051"/>
    </source>
</evidence>
<dbReference type="GO" id="GO:0009378">
    <property type="term" value="F:four-way junction helicase activity"/>
    <property type="evidence" value="ECO:0007669"/>
    <property type="project" value="TreeGrafter"/>
</dbReference>
<reference evidence="15 16" key="1">
    <citation type="submission" date="2015-01" db="EMBL/GenBank/DDBJ databases">
        <authorList>
            <person name="Xiang T."/>
            <person name="Song Y."/>
            <person name="Huang L."/>
            <person name="Wang B."/>
            <person name="Wu P."/>
        </authorList>
    </citation>
    <scope>NUCLEOTIDE SEQUENCE [LARGE SCALE GENOMIC DNA]</scope>
    <source>
        <strain evidence="15 16">CcD38</strain>
    </source>
</reference>
<keyword evidence="3" id="KW-0547">Nucleotide-binding</keyword>
<accession>A0A0B7IBC1</accession>
<dbReference type="InterPro" id="IPR032284">
    <property type="entry name" value="RecQ_Zn-bd"/>
</dbReference>
<comment type="similarity">
    <text evidence="1">Belongs to the helicase family. RecQ subfamily.</text>
</comment>
<dbReference type="Gene3D" id="1.10.10.10">
    <property type="entry name" value="Winged helix-like DNA-binding domain superfamily/Winged helix DNA-binding domain"/>
    <property type="match status" value="1"/>
</dbReference>
<evidence type="ECO:0000256" key="1">
    <source>
        <dbReference type="ARBA" id="ARBA00005446"/>
    </source>
</evidence>
<dbReference type="InterPro" id="IPR011545">
    <property type="entry name" value="DEAD/DEAH_box_helicase_dom"/>
</dbReference>
<dbReference type="SUPFAM" id="SSF52540">
    <property type="entry name" value="P-loop containing nucleoside triphosphate hydrolases"/>
    <property type="match status" value="1"/>
</dbReference>
<dbReference type="SMART" id="SM00490">
    <property type="entry name" value="HELICc"/>
    <property type="match status" value="1"/>
</dbReference>
<dbReference type="GO" id="GO:0006281">
    <property type="term" value="P:DNA repair"/>
    <property type="evidence" value="ECO:0007669"/>
    <property type="project" value="TreeGrafter"/>
</dbReference>
<evidence type="ECO:0000256" key="2">
    <source>
        <dbReference type="ARBA" id="ARBA00022723"/>
    </source>
</evidence>
<dbReference type="GO" id="GO:0043138">
    <property type="term" value="F:3'-5' DNA helicase activity"/>
    <property type="evidence" value="ECO:0007669"/>
    <property type="project" value="UniProtKB-EC"/>
</dbReference>
<dbReference type="FunFam" id="3.40.50.300:FF:001389">
    <property type="entry name" value="ATP-dependent DNA helicase RecQ"/>
    <property type="match status" value="1"/>
</dbReference>
<evidence type="ECO:0000259" key="13">
    <source>
        <dbReference type="PROSITE" id="PS51192"/>
    </source>
</evidence>
<evidence type="ECO:0000256" key="7">
    <source>
        <dbReference type="ARBA" id="ARBA00023125"/>
    </source>
</evidence>
<feature type="domain" description="Helicase C-terminal" evidence="14">
    <location>
        <begin position="218"/>
        <end position="361"/>
    </location>
</feature>
<dbReference type="Gene3D" id="3.40.50.300">
    <property type="entry name" value="P-loop containing nucleotide triphosphate hydrolases"/>
    <property type="match status" value="2"/>
</dbReference>
<dbReference type="InterPro" id="IPR001650">
    <property type="entry name" value="Helicase_C-like"/>
</dbReference>
<evidence type="ECO:0000256" key="4">
    <source>
        <dbReference type="ARBA" id="ARBA00022801"/>
    </source>
</evidence>
<keyword evidence="8 15" id="KW-0413">Isomerase</keyword>
<evidence type="ECO:0000256" key="8">
    <source>
        <dbReference type="ARBA" id="ARBA00023235"/>
    </source>
</evidence>